<keyword evidence="1" id="KW-0732">Signal</keyword>
<dbReference type="EMBL" id="CP039350">
    <property type="protein sequence ID" value="QCD95849.1"/>
    <property type="molecule type" value="Genomic_DNA"/>
</dbReference>
<proteinExistence type="predicted"/>
<feature type="chain" id="PRO_5020030128" description="Secreted protein" evidence="1">
    <location>
        <begin position="20"/>
        <end position="137"/>
    </location>
</feature>
<evidence type="ECO:0000256" key="1">
    <source>
        <dbReference type="SAM" id="SignalP"/>
    </source>
</evidence>
<dbReference type="AlphaFoldDB" id="A0A4D6M3E3"/>
<evidence type="ECO:0000313" key="2">
    <source>
        <dbReference type="EMBL" id="QCD95849.1"/>
    </source>
</evidence>
<accession>A0A4D6M3E3</accession>
<feature type="signal peptide" evidence="1">
    <location>
        <begin position="1"/>
        <end position="19"/>
    </location>
</feature>
<sequence>MAFKISSWWACWCSMGCGPEHILELWLRIGCAGVSVLVVASTDGSNGLPSSVVADEFGSPRTLRTMFVFENSTWRYGVGSVAWFPHVLYRLWSIGVAARHLEILTRRCRTLLTWLWPCERNGTRFPDVLNIHGGGHV</sequence>
<evidence type="ECO:0000313" key="3">
    <source>
        <dbReference type="Proteomes" id="UP000501690"/>
    </source>
</evidence>
<dbReference type="Proteomes" id="UP000501690">
    <property type="component" value="Linkage Group LG6"/>
</dbReference>
<protein>
    <recommendedName>
        <fullName evidence="4">Secreted protein</fullName>
    </recommendedName>
</protein>
<name>A0A4D6M3E3_VIGUN</name>
<reference evidence="2 3" key="1">
    <citation type="submission" date="2019-04" db="EMBL/GenBank/DDBJ databases">
        <title>An improved genome assembly and genetic linkage map for asparagus bean, Vigna unguiculata ssp. sesquipedialis.</title>
        <authorList>
            <person name="Xia Q."/>
            <person name="Zhang R."/>
            <person name="Dong Y."/>
        </authorList>
    </citation>
    <scope>NUCLEOTIDE SEQUENCE [LARGE SCALE GENOMIC DNA]</scope>
    <source>
        <tissue evidence="2">Leaf</tissue>
    </source>
</reference>
<gene>
    <name evidence="2" type="ORF">DEO72_LG6g546</name>
</gene>
<evidence type="ECO:0008006" key="4">
    <source>
        <dbReference type="Google" id="ProtNLM"/>
    </source>
</evidence>
<keyword evidence="3" id="KW-1185">Reference proteome</keyword>
<organism evidence="2 3">
    <name type="scientific">Vigna unguiculata</name>
    <name type="common">Cowpea</name>
    <dbReference type="NCBI Taxonomy" id="3917"/>
    <lineage>
        <taxon>Eukaryota</taxon>
        <taxon>Viridiplantae</taxon>
        <taxon>Streptophyta</taxon>
        <taxon>Embryophyta</taxon>
        <taxon>Tracheophyta</taxon>
        <taxon>Spermatophyta</taxon>
        <taxon>Magnoliopsida</taxon>
        <taxon>eudicotyledons</taxon>
        <taxon>Gunneridae</taxon>
        <taxon>Pentapetalae</taxon>
        <taxon>rosids</taxon>
        <taxon>fabids</taxon>
        <taxon>Fabales</taxon>
        <taxon>Fabaceae</taxon>
        <taxon>Papilionoideae</taxon>
        <taxon>50 kb inversion clade</taxon>
        <taxon>NPAAA clade</taxon>
        <taxon>indigoferoid/millettioid clade</taxon>
        <taxon>Phaseoleae</taxon>
        <taxon>Vigna</taxon>
    </lineage>
</organism>